<evidence type="ECO:0000256" key="4">
    <source>
        <dbReference type="PIRNR" id="PIRNR037567"/>
    </source>
</evidence>
<comment type="caution">
    <text evidence="5">The sequence shown here is derived from an EMBL/GenBank/DDBJ whole genome shotgun (WGS) entry which is preliminary data.</text>
</comment>
<comment type="similarity">
    <text evidence="1 4">Belongs to the trimethylamine methyltransferase family.</text>
</comment>
<dbReference type="GO" id="GO:0008168">
    <property type="term" value="F:methyltransferase activity"/>
    <property type="evidence" value="ECO:0007669"/>
    <property type="project" value="UniProtKB-KW"/>
</dbReference>
<dbReference type="Pfam" id="PF06253">
    <property type="entry name" value="MTTB"/>
    <property type="match status" value="1"/>
</dbReference>
<dbReference type="PIRSF" id="PIRSF037567">
    <property type="entry name" value="MTTB_MeTrfase"/>
    <property type="match status" value="1"/>
</dbReference>
<evidence type="ECO:0000256" key="3">
    <source>
        <dbReference type="ARBA" id="ARBA00022679"/>
    </source>
</evidence>
<gene>
    <name evidence="5" type="ORF">ENH69_02955</name>
</gene>
<keyword evidence="3 4" id="KW-0808">Transferase</keyword>
<dbReference type="GO" id="GO:0032259">
    <property type="term" value="P:methylation"/>
    <property type="evidence" value="ECO:0007669"/>
    <property type="project" value="UniProtKB-KW"/>
</dbReference>
<dbReference type="EMBL" id="DRFT01000208">
    <property type="protein sequence ID" value="HDZ50162.1"/>
    <property type="molecule type" value="Genomic_DNA"/>
</dbReference>
<dbReference type="InterPro" id="IPR010426">
    <property type="entry name" value="MTTB_MeTrfase"/>
</dbReference>
<dbReference type="InterPro" id="IPR038601">
    <property type="entry name" value="MttB-like_sf"/>
</dbReference>
<organism evidence="5">
    <name type="scientific">Aerophobetes bacterium</name>
    <dbReference type="NCBI Taxonomy" id="2030807"/>
    <lineage>
        <taxon>Bacteria</taxon>
        <taxon>Candidatus Aerophobota</taxon>
    </lineage>
</organism>
<protein>
    <recommendedName>
        <fullName evidence="4">Methyltransferase</fullName>
        <ecNumber evidence="4">2.1.1.-</ecNumber>
    </recommendedName>
</protein>
<name>A0A7C1R9S5_UNCAE</name>
<sequence length="506" mass="55795">MNIYDLPSRCLNQKHQPRRAKLLVGLGRKRVQEKEILGGKYRVLSGKDVERIHNASLQTLEKTGIEVNSRTAFQIFKEKGARVDSSKRRVKIPRAMVDDAIDKAPSRVVLYGREEKHALILENKRVYMGTGGTAINILDLKTGERRASILEDVEKIARLVDALENIHFYVLPVYPNELSREKVDVNRFYAGLSNTTKHVMGGPYTRQGALNVIEMAEEIVGGKEMLREKPIISFIILIISPLKIDDTYGEMLIEIAQKGIPLAIPSEPQCGTTAPVTLAGNLVLFGAETLAGVTLAQLVNPGTPVLCGYVGTTADMRTLDYVSGATEMGLLNAAAAQLAHYWQLPFYATGGMSDSKIPDVQSGYEKALNLLPVALAGANFIHDAAGLIEFALTVAYEQYVIDNEIIGMVMRALRGIEINEDTLALEVIDRVGPGGNFLAESHTVSHMRSEFFFPKVSDRSNREKWLAEGGKDARQRAREIAINILATHKPLAIPCDIQAKIKPRKL</sequence>
<accession>A0A7C1R9S5</accession>
<dbReference type="AlphaFoldDB" id="A0A7C1R9S5"/>
<keyword evidence="2 5" id="KW-0489">Methyltransferase</keyword>
<reference evidence="5" key="1">
    <citation type="journal article" date="2020" name="mSystems">
        <title>Genome- and Community-Level Interaction Insights into Carbon Utilization and Element Cycling Functions of Hydrothermarchaeota in Hydrothermal Sediment.</title>
        <authorList>
            <person name="Zhou Z."/>
            <person name="Liu Y."/>
            <person name="Xu W."/>
            <person name="Pan J."/>
            <person name="Luo Z.H."/>
            <person name="Li M."/>
        </authorList>
    </citation>
    <scope>NUCLEOTIDE SEQUENCE [LARGE SCALE GENOMIC DNA]</scope>
    <source>
        <strain evidence="5">HyVt-329</strain>
    </source>
</reference>
<dbReference type="GO" id="GO:0015948">
    <property type="term" value="P:methanogenesis"/>
    <property type="evidence" value="ECO:0007669"/>
    <property type="project" value="UniProtKB-UniRule"/>
</dbReference>
<evidence type="ECO:0000256" key="1">
    <source>
        <dbReference type="ARBA" id="ARBA00007137"/>
    </source>
</evidence>
<proteinExistence type="inferred from homology"/>
<dbReference type="EC" id="2.1.1.-" evidence="4"/>
<evidence type="ECO:0000313" key="5">
    <source>
        <dbReference type="EMBL" id="HDZ50162.1"/>
    </source>
</evidence>
<dbReference type="Gene3D" id="3.20.20.480">
    <property type="entry name" value="Trimethylamine methyltransferase-like"/>
    <property type="match status" value="1"/>
</dbReference>
<dbReference type="Proteomes" id="UP000885667">
    <property type="component" value="Unassembled WGS sequence"/>
</dbReference>
<evidence type="ECO:0000256" key="2">
    <source>
        <dbReference type="ARBA" id="ARBA00022603"/>
    </source>
</evidence>